<protein>
    <submittedName>
        <fullName evidence="5">Type III-B CRISPR-associated protein Cas10/Cmr2</fullName>
    </submittedName>
</protein>
<keyword evidence="1" id="KW-0547">Nucleotide-binding</keyword>
<dbReference type="InterPro" id="IPR043128">
    <property type="entry name" value="Rev_trsase/Diguanyl_cyclase"/>
</dbReference>
<accession>A0ABR9U798</accession>
<evidence type="ECO:0000256" key="2">
    <source>
        <dbReference type="ARBA" id="ARBA00023118"/>
    </source>
</evidence>
<gene>
    <name evidence="5" type="primary">cas10</name>
    <name evidence="5" type="ORF">IQ236_03720</name>
</gene>
<dbReference type="Proteomes" id="UP000640725">
    <property type="component" value="Unassembled WGS sequence"/>
</dbReference>
<keyword evidence="6" id="KW-1185">Reference proteome</keyword>
<keyword evidence="2" id="KW-0051">Antiviral defense</keyword>
<evidence type="ECO:0000256" key="1">
    <source>
        <dbReference type="ARBA" id="ARBA00022741"/>
    </source>
</evidence>
<evidence type="ECO:0000313" key="5">
    <source>
        <dbReference type="EMBL" id="MBE9142328.1"/>
    </source>
</evidence>
<dbReference type="InterPro" id="IPR024615">
    <property type="entry name" value="CRISPR-assoc_Cmr2_N"/>
</dbReference>
<proteinExistence type="predicted"/>
<dbReference type="Pfam" id="PF12469">
    <property type="entry name" value="Cmr2_N"/>
    <property type="match status" value="1"/>
</dbReference>
<feature type="domain" description="CRISPR-associated protein Cmr2 N-terminal" evidence="3">
    <location>
        <begin position="234"/>
        <end position="360"/>
    </location>
</feature>
<comment type="caution">
    <text evidence="5">The sequence shown here is derived from an EMBL/GenBank/DDBJ whole genome shotgun (WGS) entry which is preliminary data.</text>
</comment>
<dbReference type="Gene3D" id="3.30.70.2220">
    <property type="entry name" value="CRISPR-Cas system, Cmr2 subunit, D1 domain, cysteine cluster"/>
    <property type="match status" value="1"/>
</dbReference>
<dbReference type="InterPro" id="IPR038242">
    <property type="entry name" value="Cmr2_N"/>
</dbReference>
<dbReference type="InterPro" id="IPR054767">
    <property type="entry name" value="Cas10-Cmr2_palm2"/>
</dbReference>
<evidence type="ECO:0000313" key="6">
    <source>
        <dbReference type="Proteomes" id="UP000640725"/>
    </source>
</evidence>
<dbReference type="InterPro" id="IPR013407">
    <property type="entry name" value="CRISPR-assoc_prot_Cmr2"/>
</dbReference>
<organism evidence="5 6">
    <name type="scientific">Planktothrix mougeotii LEGE 06226</name>
    <dbReference type="NCBI Taxonomy" id="1828728"/>
    <lineage>
        <taxon>Bacteria</taxon>
        <taxon>Bacillati</taxon>
        <taxon>Cyanobacteriota</taxon>
        <taxon>Cyanophyceae</taxon>
        <taxon>Oscillatoriophycideae</taxon>
        <taxon>Oscillatoriales</taxon>
        <taxon>Microcoleaceae</taxon>
        <taxon>Planktothrix</taxon>
    </lineage>
</organism>
<dbReference type="EMBL" id="JADEWU010000005">
    <property type="protein sequence ID" value="MBE9142328.1"/>
    <property type="molecule type" value="Genomic_DNA"/>
</dbReference>
<reference evidence="5 6" key="1">
    <citation type="submission" date="2020-10" db="EMBL/GenBank/DDBJ databases">
        <authorList>
            <person name="Castelo-Branco R."/>
            <person name="Eusebio N."/>
            <person name="Adriana R."/>
            <person name="Vieira A."/>
            <person name="Brugerolle De Fraissinette N."/>
            <person name="Rezende De Castro R."/>
            <person name="Schneider M.P."/>
            <person name="Vasconcelos V."/>
            <person name="Leao P.N."/>
        </authorList>
    </citation>
    <scope>NUCLEOTIDE SEQUENCE [LARGE SCALE GENOMIC DNA]</scope>
    <source>
        <strain evidence="5 6">LEGE 06226</strain>
    </source>
</reference>
<dbReference type="NCBIfam" id="TIGR02577">
    <property type="entry name" value="cas_TM1794_Cmr2"/>
    <property type="match status" value="1"/>
</dbReference>
<dbReference type="Pfam" id="PF22335">
    <property type="entry name" value="Cas10-Cmr2_palm2"/>
    <property type="match status" value="1"/>
</dbReference>
<name>A0ABR9U798_9CYAN</name>
<evidence type="ECO:0000259" key="3">
    <source>
        <dbReference type="Pfam" id="PF12469"/>
    </source>
</evidence>
<dbReference type="Gene3D" id="3.30.70.270">
    <property type="match status" value="1"/>
</dbReference>
<feature type="domain" description="Cas10/Cmr2 second palm" evidence="4">
    <location>
        <begin position="700"/>
        <end position="882"/>
    </location>
</feature>
<evidence type="ECO:0000259" key="4">
    <source>
        <dbReference type="Pfam" id="PF22335"/>
    </source>
</evidence>
<sequence length="1014" mass="116656">MMTLFWQAKIWGLLHDPALKALYTNRGRGGEGAWRSLTCMQGWESPKAKSLTHSPYSTQWLKYIGLCDLIASASDRAAIGRVSIPIDYNQQGLEIRHLLSGKEQQFKLENWHNPLIALKDNRIEKLSTLETNIIPDFIRNCTDARQVYWWFWRCYPVALTKALNQELNITHEPSLSLLPADTRIPDASLWSHITMTSALAGGLAGYYSDIEDYPKKRARKNQDYFESRPCVGIFSFTPVQDLIKASRKMRDFWAGSWLLHYLSAKVSWAIAWKYGPDSLLYPCLYQQPLIDLWLLQKYPDFKDWITPPTERQLLTAGFPNVLVTILPNNGSNHPDYSGKNPVVSAMQYAEQTLNQEWMNLGKEVLNYLQNPAYPWIKDLNPQTWEGWLKSQWQSYWTALPIGSLDTKLHHSPHHQNYKTWEDEQNNFARPQKPLLVESEEKFIKASRKAALSEDLKNRRTNLQSYQARQPNLNVGSWWASVFDQTRFALNAVKNNRTWELPTAFGPRSTVSGIGPVVHSGQDWVTEGETDKIWQNQAGLFDGIEELNATEVLKRGLHKILPNLLSRSQQSLELYYPDLCSGVAGWLKNNPNFIEYYQHICEDISKRFPWTTQGKDSVANTPWGIPWVAKNHRNLLNPRLLNAGWLIEDFEPQSSNPNQVLTKQQKQQRKQAESIEIRQAISSYFTPGNNPTDWYILAAGDGDGMGSWLKGEPLGKYSEYIATDLEQNLHQLSPEMSDTFKHFLDQPKRMGPATHSALSRALLDFSNQLVPYLTEERYAGRLIYSGGDDVLAYTNLWEWDRWLWDIRQCFKGDKDPHEEFSNQGDYWHWNHNSEPPKNLSARPLFTMGSKATISFGIVIAHHSVPMAIALDNLWQAEDSAKDHCSADGKYKDAVQVRVIYGNGNILSATTKFDVFNQWRILVEQPDLDSAIFEQAAQIHSQHLIPVKGAIPAWSKAFCSRRKQFIDDESRSNFERHLIQFLENLWESSSVKTFPTEMNNWLKLAAFTLRNRNIDI</sequence>